<evidence type="ECO:0000313" key="3">
    <source>
        <dbReference type="Proteomes" id="UP000244005"/>
    </source>
</evidence>
<reference evidence="3" key="1">
    <citation type="journal article" date="2017" name="Cell">
        <title>Insights into land plant evolution garnered from the Marchantia polymorpha genome.</title>
        <authorList>
            <person name="Bowman J.L."/>
            <person name="Kohchi T."/>
            <person name="Yamato K.T."/>
            <person name="Jenkins J."/>
            <person name="Shu S."/>
            <person name="Ishizaki K."/>
            <person name="Yamaoka S."/>
            <person name="Nishihama R."/>
            <person name="Nakamura Y."/>
            <person name="Berger F."/>
            <person name="Adam C."/>
            <person name="Aki S.S."/>
            <person name="Althoff F."/>
            <person name="Araki T."/>
            <person name="Arteaga-Vazquez M.A."/>
            <person name="Balasubrmanian S."/>
            <person name="Barry K."/>
            <person name="Bauer D."/>
            <person name="Boehm C.R."/>
            <person name="Briginshaw L."/>
            <person name="Caballero-Perez J."/>
            <person name="Catarino B."/>
            <person name="Chen F."/>
            <person name="Chiyoda S."/>
            <person name="Chovatia M."/>
            <person name="Davies K.M."/>
            <person name="Delmans M."/>
            <person name="Demura T."/>
            <person name="Dierschke T."/>
            <person name="Dolan L."/>
            <person name="Dorantes-Acosta A.E."/>
            <person name="Eklund D.M."/>
            <person name="Florent S.N."/>
            <person name="Flores-Sandoval E."/>
            <person name="Fujiyama A."/>
            <person name="Fukuzawa H."/>
            <person name="Galik B."/>
            <person name="Grimanelli D."/>
            <person name="Grimwood J."/>
            <person name="Grossniklaus U."/>
            <person name="Hamada T."/>
            <person name="Haseloff J."/>
            <person name="Hetherington A.J."/>
            <person name="Higo A."/>
            <person name="Hirakawa Y."/>
            <person name="Hundley H.N."/>
            <person name="Ikeda Y."/>
            <person name="Inoue K."/>
            <person name="Inoue S.I."/>
            <person name="Ishida S."/>
            <person name="Jia Q."/>
            <person name="Kakita M."/>
            <person name="Kanazawa T."/>
            <person name="Kawai Y."/>
            <person name="Kawashima T."/>
            <person name="Kennedy M."/>
            <person name="Kinose K."/>
            <person name="Kinoshita T."/>
            <person name="Kohara Y."/>
            <person name="Koide E."/>
            <person name="Komatsu K."/>
            <person name="Kopischke S."/>
            <person name="Kubo M."/>
            <person name="Kyozuka J."/>
            <person name="Lagercrantz U."/>
            <person name="Lin S.S."/>
            <person name="Lindquist E."/>
            <person name="Lipzen A.M."/>
            <person name="Lu C.W."/>
            <person name="De Luna E."/>
            <person name="Martienssen R.A."/>
            <person name="Minamino N."/>
            <person name="Mizutani M."/>
            <person name="Mizutani M."/>
            <person name="Mochizuki N."/>
            <person name="Monte I."/>
            <person name="Mosher R."/>
            <person name="Nagasaki H."/>
            <person name="Nakagami H."/>
            <person name="Naramoto S."/>
            <person name="Nishitani K."/>
            <person name="Ohtani M."/>
            <person name="Okamoto T."/>
            <person name="Okumura M."/>
            <person name="Phillips J."/>
            <person name="Pollak B."/>
            <person name="Reinders A."/>
            <person name="Rovekamp M."/>
            <person name="Sano R."/>
            <person name="Sawa S."/>
            <person name="Schmid M.W."/>
            <person name="Shirakawa M."/>
            <person name="Solano R."/>
            <person name="Spunde A."/>
            <person name="Suetsugu N."/>
            <person name="Sugano S."/>
            <person name="Sugiyama A."/>
            <person name="Sun R."/>
            <person name="Suzuki Y."/>
            <person name="Takenaka M."/>
            <person name="Takezawa D."/>
            <person name="Tomogane H."/>
            <person name="Tsuzuki M."/>
            <person name="Ueda T."/>
            <person name="Umeda M."/>
            <person name="Ward J.M."/>
            <person name="Watanabe Y."/>
            <person name="Yazaki K."/>
            <person name="Yokoyama R."/>
            <person name="Yoshitake Y."/>
            <person name="Yotsui I."/>
            <person name="Zachgo S."/>
            <person name="Schmutz J."/>
        </authorList>
    </citation>
    <scope>NUCLEOTIDE SEQUENCE [LARGE SCALE GENOMIC DNA]</scope>
    <source>
        <strain evidence="3">Tak-1</strain>
    </source>
</reference>
<feature type="region of interest" description="Disordered" evidence="1">
    <location>
        <begin position="1"/>
        <end position="21"/>
    </location>
</feature>
<protein>
    <submittedName>
        <fullName evidence="2">Uncharacterized protein</fullName>
    </submittedName>
</protein>
<gene>
    <name evidence="2" type="ORF">MARPO_YA0014</name>
</gene>
<proteinExistence type="predicted"/>
<sequence>MSRIMRTTHHTSCMPSNFKSASSSSRVELTWQIRPHRCEPHVRPTRGSHLAGLRQTVRRGQIRDWHVALTTRVARHIDADNTFDLHVGSQVAD</sequence>
<dbReference type="EMBL" id="KZ772944">
    <property type="protein sequence ID" value="PTQ26128.1"/>
    <property type="molecule type" value="Genomic_DNA"/>
</dbReference>
<feature type="compositionally biased region" description="Polar residues" evidence="1">
    <location>
        <begin position="10"/>
        <end position="21"/>
    </location>
</feature>
<evidence type="ECO:0000256" key="1">
    <source>
        <dbReference type="SAM" id="MobiDB-lite"/>
    </source>
</evidence>
<dbReference type="Gramene" id="MpVg01090.1">
    <property type="protein sequence ID" value="MpVg01090.1.cds1"/>
    <property type="gene ID" value="MpVg01090"/>
</dbReference>
<dbReference type="Proteomes" id="UP000244005">
    <property type="component" value="Chromosome Y"/>
</dbReference>
<accession>A0A2R6VWZ6</accession>
<keyword evidence="3" id="KW-1185">Reference proteome</keyword>
<evidence type="ECO:0000313" key="2">
    <source>
        <dbReference type="EMBL" id="PTQ26128.1"/>
    </source>
</evidence>
<organism evidence="2 3">
    <name type="scientific">Marchantia polymorpha</name>
    <name type="common">Common liverwort</name>
    <name type="synonym">Marchantia aquatica</name>
    <dbReference type="NCBI Taxonomy" id="3197"/>
    <lineage>
        <taxon>Eukaryota</taxon>
        <taxon>Viridiplantae</taxon>
        <taxon>Streptophyta</taxon>
        <taxon>Embryophyta</taxon>
        <taxon>Marchantiophyta</taxon>
        <taxon>Marchantiopsida</taxon>
        <taxon>Marchantiidae</taxon>
        <taxon>Marchantiales</taxon>
        <taxon>Marchantiaceae</taxon>
        <taxon>Marchantia</taxon>
    </lineage>
</organism>
<name>A0A2R6VWZ6_MARPO</name>
<dbReference type="AlphaFoldDB" id="A0A2R6VWZ6"/>